<evidence type="ECO:0000256" key="3">
    <source>
        <dbReference type="ARBA" id="ARBA00017144"/>
    </source>
</evidence>
<keyword evidence="4 10" id="KW-0808">Transferase</keyword>
<keyword evidence="7 10" id="KW-0418">Kinase</keyword>
<evidence type="ECO:0000256" key="2">
    <source>
        <dbReference type="ARBA" id="ARBA00012980"/>
    </source>
</evidence>
<dbReference type="STRING" id="546269.HMPREF0389_00587"/>
<evidence type="ECO:0000256" key="7">
    <source>
        <dbReference type="ARBA" id="ARBA00022777"/>
    </source>
</evidence>
<dbReference type="InterPro" id="IPR039430">
    <property type="entry name" value="Thymidylate_kin-like_dom"/>
</dbReference>
<dbReference type="Proteomes" id="UP000007468">
    <property type="component" value="Chromosome"/>
</dbReference>
<evidence type="ECO:0000313" key="13">
    <source>
        <dbReference type="Proteomes" id="UP000007468"/>
    </source>
</evidence>
<keyword evidence="6 10" id="KW-0547">Nucleotide-binding</keyword>
<dbReference type="OrthoDB" id="9774907at2"/>
<dbReference type="AlphaFoldDB" id="D6GSM9"/>
<dbReference type="PANTHER" id="PTHR10344:SF4">
    <property type="entry name" value="UMP-CMP KINASE 2, MITOCHONDRIAL"/>
    <property type="match status" value="1"/>
</dbReference>
<gene>
    <name evidence="10" type="primary">tmk</name>
    <name evidence="12" type="ordered locus">HMPREF0389_00587</name>
</gene>
<keyword evidence="5 10" id="KW-0545">Nucleotide biosynthesis</keyword>
<accession>D6GSM9</accession>
<dbReference type="PANTHER" id="PTHR10344">
    <property type="entry name" value="THYMIDYLATE KINASE"/>
    <property type="match status" value="1"/>
</dbReference>
<dbReference type="EC" id="2.7.4.9" evidence="2 10"/>
<evidence type="ECO:0000256" key="1">
    <source>
        <dbReference type="ARBA" id="ARBA00009776"/>
    </source>
</evidence>
<dbReference type="SUPFAM" id="SSF52540">
    <property type="entry name" value="P-loop containing nucleoside triphosphate hydrolases"/>
    <property type="match status" value="1"/>
</dbReference>
<evidence type="ECO:0000256" key="5">
    <source>
        <dbReference type="ARBA" id="ARBA00022727"/>
    </source>
</evidence>
<dbReference type="EMBL" id="CP002390">
    <property type="protein sequence ID" value="EFE28670.1"/>
    <property type="molecule type" value="Genomic_DNA"/>
</dbReference>
<comment type="caution">
    <text evidence="10">Lacks conserved residue(s) required for the propagation of feature annotation.</text>
</comment>
<feature type="domain" description="Thymidylate kinase-like" evidence="11">
    <location>
        <begin position="8"/>
        <end position="184"/>
    </location>
</feature>
<dbReference type="eggNOG" id="COG0125">
    <property type="taxonomic scope" value="Bacteria"/>
</dbReference>
<proteinExistence type="inferred from homology"/>
<dbReference type="CDD" id="cd01672">
    <property type="entry name" value="TMPK"/>
    <property type="match status" value="1"/>
</dbReference>
<comment type="function">
    <text evidence="10">Phosphorylation of dTMP to form dTDP in both de novo and salvage pathways of dTTP synthesis.</text>
</comment>
<dbReference type="PATRIC" id="fig|546269.5.peg.1062"/>
<dbReference type="GO" id="GO:0006227">
    <property type="term" value="P:dUDP biosynthetic process"/>
    <property type="evidence" value="ECO:0007669"/>
    <property type="project" value="TreeGrafter"/>
</dbReference>
<name>D6GSM9_FILAD</name>
<dbReference type="InterPro" id="IPR018094">
    <property type="entry name" value="Thymidylate_kinase"/>
</dbReference>
<dbReference type="GO" id="GO:0004798">
    <property type="term" value="F:dTMP kinase activity"/>
    <property type="evidence" value="ECO:0007669"/>
    <property type="project" value="UniProtKB-UniRule"/>
</dbReference>
<comment type="catalytic activity">
    <reaction evidence="9 10">
        <text>dTMP + ATP = dTDP + ADP</text>
        <dbReference type="Rhea" id="RHEA:13517"/>
        <dbReference type="ChEBI" id="CHEBI:30616"/>
        <dbReference type="ChEBI" id="CHEBI:58369"/>
        <dbReference type="ChEBI" id="CHEBI:63528"/>
        <dbReference type="ChEBI" id="CHEBI:456216"/>
        <dbReference type="EC" id="2.7.4.9"/>
    </reaction>
</comment>
<evidence type="ECO:0000256" key="10">
    <source>
        <dbReference type="HAMAP-Rule" id="MF_00165"/>
    </source>
</evidence>
<comment type="similarity">
    <text evidence="1 10">Belongs to the thymidylate kinase family.</text>
</comment>
<keyword evidence="8 10" id="KW-0067">ATP-binding</keyword>
<dbReference type="GO" id="GO:0006233">
    <property type="term" value="P:dTDP biosynthetic process"/>
    <property type="evidence" value="ECO:0007669"/>
    <property type="project" value="InterPro"/>
</dbReference>
<keyword evidence="13" id="KW-1185">Reference proteome</keyword>
<dbReference type="Pfam" id="PF02223">
    <property type="entry name" value="Thymidylate_kin"/>
    <property type="match status" value="1"/>
</dbReference>
<dbReference type="KEGG" id="faa:HMPREF0389_00587"/>
<organism evidence="12 13">
    <name type="scientific">Filifactor alocis (strain ATCC 35896 / CCUG 47790 / D40 B5)</name>
    <name type="common">Fusobacterium alocis</name>
    <dbReference type="NCBI Taxonomy" id="546269"/>
    <lineage>
        <taxon>Bacteria</taxon>
        <taxon>Bacillati</taxon>
        <taxon>Bacillota</taxon>
        <taxon>Clostridia</taxon>
        <taxon>Peptostreptococcales</taxon>
        <taxon>Filifactoraceae</taxon>
        <taxon>Filifactor</taxon>
    </lineage>
</organism>
<dbReference type="Gene3D" id="3.40.50.300">
    <property type="entry name" value="P-loop containing nucleotide triphosphate hydrolases"/>
    <property type="match status" value="1"/>
</dbReference>
<protein>
    <recommendedName>
        <fullName evidence="3 10">Thymidylate kinase</fullName>
        <ecNumber evidence="2 10">2.7.4.9</ecNumber>
    </recommendedName>
    <alternativeName>
        <fullName evidence="10">dTMP kinase</fullName>
    </alternativeName>
</protein>
<evidence type="ECO:0000256" key="9">
    <source>
        <dbReference type="ARBA" id="ARBA00048743"/>
    </source>
</evidence>
<evidence type="ECO:0000256" key="4">
    <source>
        <dbReference type="ARBA" id="ARBA00022679"/>
    </source>
</evidence>
<dbReference type="HAMAP" id="MF_00165">
    <property type="entry name" value="Thymidylate_kinase"/>
    <property type="match status" value="1"/>
</dbReference>
<dbReference type="GO" id="GO:0005829">
    <property type="term" value="C:cytosol"/>
    <property type="evidence" value="ECO:0007669"/>
    <property type="project" value="TreeGrafter"/>
</dbReference>
<dbReference type="RefSeq" id="WP_014262628.1">
    <property type="nucleotide sequence ID" value="NC_016630.1"/>
</dbReference>
<evidence type="ECO:0000313" key="12">
    <source>
        <dbReference type="EMBL" id="EFE28670.1"/>
    </source>
</evidence>
<evidence type="ECO:0000256" key="6">
    <source>
        <dbReference type="ARBA" id="ARBA00022741"/>
    </source>
</evidence>
<sequence length="226" mass="26108">MKGKLIVIEGTDGSGKETQSNLLYQYLSDRGIPCRIVHFPNYNSPSSSLVKMYLAGEFGTEADSVSPYIASIFYAGDRYASWKTDWMSFYEQGGVVIVDRYVMSNLIHQASKLKTTEEKNQFRDWLYDLEYHIFSLPKPDMTIFLHVDIDVTFALMKERLNKITDEEKKDIHEQNYDYMKRSYETACYFAQQENWKRVDCVLKGGMKPIDVIHGEIIALCDKGGLL</sequence>
<dbReference type="InterPro" id="IPR027417">
    <property type="entry name" value="P-loop_NTPase"/>
</dbReference>
<reference evidence="13" key="1">
    <citation type="submission" date="2010-12" db="EMBL/GenBank/DDBJ databases">
        <title>The genome sequence of Filifactor alocis strain ATCC 35896.</title>
        <authorList>
            <consortium name="The Broad Institute Genome Sequencing Platform"/>
            <person name="Ward D."/>
            <person name="Earl A."/>
            <person name="Feldgarden M."/>
            <person name="Young S.K."/>
            <person name="Gargeya S."/>
            <person name="Zeng Q."/>
            <person name="Alvarado L."/>
            <person name="Berlin A."/>
            <person name="Bochicchio J."/>
            <person name="Chapman S.B."/>
            <person name="Chen Z."/>
            <person name="Freedman E."/>
            <person name="Gellesch M."/>
            <person name="Goldberg J."/>
            <person name="Griggs A."/>
            <person name="Gujja S."/>
            <person name="Heilman E."/>
            <person name="Heiman D."/>
            <person name="Howarth C."/>
            <person name="Mehta T."/>
            <person name="Neiman D."/>
            <person name="Pearson M."/>
            <person name="Roberts A."/>
            <person name="Saif S."/>
            <person name="Shea T."/>
            <person name="Shenoy N."/>
            <person name="Sisk P."/>
            <person name="Stolte C."/>
            <person name="Sykes S."/>
            <person name="White J."/>
            <person name="Yandava C."/>
            <person name="Izard J."/>
            <person name="Blanton J.M."/>
            <person name="Baranova O.V."/>
            <person name="Tanner A.C."/>
            <person name="Dewhirst F.E."/>
            <person name="Haas B."/>
            <person name="Nusbaum C."/>
            <person name="Birren B."/>
        </authorList>
    </citation>
    <scope>NUCLEOTIDE SEQUENCE [LARGE SCALE GENOMIC DNA]</scope>
    <source>
        <strain evidence="13">ATCC 35896 / D40 B5</strain>
    </source>
</reference>
<dbReference type="FunFam" id="3.40.50.300:FF:002288">
    <property type="entry name" value="Probable thymidylate kinase"/>
    <property type="match status" value="1"/>
</dbReference>
<dbReference type="GO" id="GO:0006235">
    <property type="term" value="P:dTTP biosynthetic process"/>
    <property type="evidence" value="ECO:0007669"/>
    <property type="project" value="UniProtKB-UniRule"/>
</dbReference>
<dbReference type="GO" id="GO:0005524">
    <property type="term" value="F:ATP binding"/>
    <property type="evidence" value="ECO:0007669"/>
    <property type="project" value="UniProtKB-UniRule"/>
</dbReference>
<evidence type="ECO:0000256" key="8">
    <source>
        <dbReference type="ARBA" id="ARBA00022840"/>
    </source>
</evidence>
<evidence type="ECO:0000259" key="11">
    <source>
        <dbReference type="Pfam" id="PF02223"/>
    </source>
</evidence>